<evidence type="ECO:0000313" key="2">
    <source>
        <dbReference type="Proteomes" id="UP000033731"/>
    </source>
</evidence>
<dbReference type="Proteomes" id="UP000033731">
    <property type="component" value="Unassembled WGS sequence"/>
</dbReference>
<dbReference type="EMBL" id="JMTK01000002">
    <property type="protein sequence ID" value="KJZ81687.1"/>
    <property type="molecule type" value="Genomic_DNA"/>
</dbReference>
<comment type="caution">
    <text evidence="1">The sequence shown here is derived from an EMBL/GenBank/DDBJ whole genome shotgun (WGS) entry which is preliminary data.</text>
</comment>
<accession>A0A0F4VLX6</accession>
<keyword evidence="2" id="KW-1185">Reference proteome</keyword>
<proteinExistence type="predicted"/>
<sequence>MTLLTYNRYNSDMTNTAVKQKPHKDSVDVRFAKVETTIRLHQADD</sequence>
<dbReference type="PATRIC" id="fig|556287.9.peg.430"/>
<evidence type="ECO:0000313" key="1">
    <source>
        <dbReference type="EMBL" id="KJZ81687.1"/>
    </source>
</evidence>
<protein>
    <submittedName>
        <fullName evidence="1">Uncharacterized protein</fullName>
    </submittedName>
</protein>
<reference evidence="1 2" key="1">
    <citation type="journal article" date="2015" name="Phytopathology">
        <title>Genomes of Candidatus Liberibacter solanacearum haplotype A from New Zealand and the USA suggest significant genome plasticity in the species.</title>
        <authorList>
            <person name="Thompson S.M."/>
            <person name="Johnson C.P."/>
            <person name="Lu A.Y."/>
            <person name="Frampton R.A."/>
            <person name="Sullivan K.L."/>
            <person name="Fiers M.W."/>
            <person name="Crowhurst R.N."/>
            <person name="Pitman A.R."/>
            <person name="Scott I."/>
            <person name="Gudmestad N.C."/>
            <person name="Smith G.R."/>
        </authorList>
    </citation>
    <scope>NUCLEOTIDE SEQUENCE [LARGE SCALE GENOMIC DNA]</scope>
    <source>
        <strain evidence="1 2">LsoNZ1</strain>
    </source>
</reference>
<organism evidence="1 2">
    <name type="scientific">Candidatus Liberibacter solanacearum</name>
    <dbReference type="NCBI Taxonomy" id="556287"/>
    <lineage>
        <taxon>Bacteria</taxon>
        <taxon>Pseudomonadati</taxon>
        <taxon>Pseudomonadota</taxon>
        <taxon>Alphaproteobacteria</taxon>
        <taxon>Hyphomicrobiales</taxon>
        <taxon>Rhizobiaceae</taxon>
        <taxon>Liberibacter</taxon>
    </lineage>
</organism>
<dbReference type="AlphaFoldDB" id="A0A0F4VLX6"/>
<gene>
    <name evidence="1" type="ORF">DJ66_0409</name>
</gene>
<name>A0A0F4VLX6_9HYPH</name>